<organism evidence="2 3">
    <name type="scientific">Coralloluteibacterium thermophilum</name>
    <dbReference type="NCBI Taxonomy" id="2707049"/>
    <lineage>
        <taxon>Bacteria</taxon>
        <taxon>Pseudomonadati</taxon>
        <taxon>Pseudomonadota</taxon>
        <taxon>Gammaproteobacteria</taxon>
        <taxon>Lysobacterales</taxon>
        <taxon>Lysobacteraceae</taxon>
        <taxon>Coralloluteibacterium</taxon>
    </lineage>
</organism>
<evidence type="ECO:0000313" key="3">
    <source>
        <dbReference type="Proteomes" id="UP001595892"/>
    </source>
</evidence>
<feature type="region of interest" description="Disordered" evidence="1">
    <location>
        <begin position="102"/>
        <end position="149"/>
    </location>
</feature>
<comment type="caution">
    <text evidence="2">The sequence shown here is derived from an EMBL/GenBank/DDBJ whole genome shotgun (WGS) entry which is preliminary data.</text>
</comment>
<proteinExistence type="predicted"/>
<dbReference type="Proteomes" id="UP001595892">
    <property type="component" value="Unassembled WGS sequence"/>
</dbReference>
<feature type="compositionally biased region" description="Acidic residues" evidence="1">
    <location>
        <begin position="110"/>
        <end position="126"/>
    </location>
</feature>
<evidence type="ECO:0000256" key="1">
    <source>
        <dbReference type="SAM" id="MobiDB-lite"/>
    </source>
</evidence>
<sequence>MSRRLLRQAVAEREAEFQVAQRALEADLRRTKAAARTAVTPDRIVVGGLLLGLGAGLLRPGAQVGRLARGAKLAQVAIPSLIKLTTTLISAVAAMRASQAAGAADHAADEATDAADEAEEHAEETLDGAPAGAAAGAADRATRARAPMA</sequence>
<name>A0ABV9NFS2_9GAMM</name>
<accession>A0ABV9NFS2</accession>
<reference evidence="3" key="1">
    <citation type="journal article" date="2019" name="Int. J. Syst. Evol. Microbiol.">
        <title>The Global Catalogue of Microorganisms (GCM) 10K type strain sequencing project: providing services to taxonomists for standard genome sequencing and annotation.</title>
        <authorList>
            <consortium name="The Broad Institute Genomics Platform"/>
            <consortium name="The Broad Institute Genome Sequencing Center for Infectious Disease"/>
            <person name="Wu L."/>
            <person name="Ma J."/>
        </authorList>
    </citation>
    <scope>NUCLEOTIDE SEQUENCE [LARGE SCALE GENOMIC DNA]</scope>
    <source>
        <strain evidence="3">CGMCC 1.13574</strain>
    </source>
</reference>
<evidence type="ECO:0000313" key="2">
    <source>
        <dbReference type="EMBL" id="MFC4726801.1"/>
    </source>
</evidence>
<keyword evidence="3" id="KW-1185">Reference proteome</keyword>
<feature type="compositionally biased region" description="Low complexity" evidence="1">
    <location>
        <begin position="127"/>
        <end position="149"/>
    </location>
</feature>
<dbReference type="EMBL" id="JBHSGG010000002">
    <property type="protein sequence ID" value="MFC4726801.1"/>
    <property type="molecule type" value="Genomic_DNA"/>
</dbReference>
<gene>
    <name evidence="2" type="ORF">ACFO3Q_01230</name>
</gene>
<dbReference type="RefSeq" id="WP_377002753.1">
    <property type="nucleotide sequence ID" value="NZ_JBHSGG010000002.1"/>
</dbReference>
<protein>
    <submittedName>
        <fullName evidence="2">Uncharacterized protein</fullName>
    </submittedName>
</protein>